<gene>
    <name evidence="18" type="ORF">METZ01_LOCUS80834</name>
</gene>
<evidence type="ECO:0000256" key="10">
    <source>
        <dbReference type="ARBA" id="ARBA00022982"/>
    </source>
</evidence>
<reference evidence="18" key="1">
    <citation type="submission" date="2018-05" db="EMBL/GenBank/DDBJ databases">
        <authorList>
            <person name="Lanie J.A."/>
            <person name="Ng W.-L."/>
            <person name="Kazmierczak K.M."/>
            <person name="Andrzejewski T.M."/>
            <person name="Davidsen T.M."/>
            <person name="Wayne K.J."/>
            <person name="Tettelin H."/>
            <person name="Glass J.I."/>
            <person name="Rusch D."/>
            <person name="Podicherti R."/>
            <person name="Tsui H.-C.T."/>
            <person name="Winkler M.E."/>
        </authorList>
    </citation>
    <scope>NUCLEOTIDE SEQUENCE</scope>
</reference>
<dbReference type="Gene3D" id="3.30.70.20">
    <property type="match status" value="1"/>
</dbReference>
<evidence type="ECO:0000256" key="4">
    <source>
        <dbReference type="ARBA" id="ARBA00012696"/>
    </source>
</evidence>
<evidence type="ECO:0000259" key="17">
    <source>
        <dbReference type="PROSITE" id="PS51379"/>
    </source>
</evidence>
<dbReference type="Pfam" id="PF01946">
    <property type="entry name" value="Thi4"/>
    <property type="match status" value="1"/>
</dbReference>
<dbReference type="GO" id="GO:0051539">
    <property type="term" value="F:4 iron, 4 sulfur cluster binding"/>
    <property type="evidence" value="ECO:0007669"/>
    <property type="project" value="UniProtKB-KW"/>
</dbReference>
<evidence type="ECO:0000256" key="14">
    <source>
        <dbReference type="ARBA" id="ARBA00023075"/>
    </source>
</evidence>
<evidence type="ECO:0000256" key="15">
    <source>
        <dbReference type="ARBA" id="ARBA00032754"/>
    </source>
</evidence>
<evidence type="ECO:0000256" key="8">
    <source>
        <dbReference type="ARBA" id="ARBA00022723"/>
    </source>
</evidence>
<keyword evidence="13" id="KW-0411">Iron-sulfur</keyword>
<accession>A0A381UIK9</accession>
<dbReference type="Pfam" id="PF21162">
    <property type="entry name" value="ETFQO_UQ-bd"/>
    <property type="match status" value="1"/>
</dbReference>
<proteinExistence type="predicted"/>
<keyword evidence="5" id="KW-0813">Transport</keyword>
<dbReference type="InterPro" id="IPR049398">
    <property type="entry name" value="ETF-QO/FixC_UQ-bd"/>
</dbReference>
<evidence type="ECO:0000256" key="11">
    <source>
        <dbReference type="ARBA" id="ARBA00023002"/>
    </source>
</evidence>
<dbReference type="InterPro" id="IPR007859">
    <property type="entry name" value="ETF-QO/FixX_C"/>
</dbReference>
<evidence type="ECO:0000256" key="13">
    <source>
        <dbReference type="ARBA" id="ARBA00023014"/>
    </source>
</evidence>
<dbReference type="GO" id="GO:0005739">
    <property type="term" value="C:mitochondrion"/>
    <property type="evidence" value="ECO:0007669"/>
    <property type="project" value="UniProtKB-ARBA"/>
</dbReference>
<dbReference type="InterPro" id="IPR036188">
    <property type="entry name" value="FAD/NAD-bd_sf"/>
</dbReference>
<dbReference type="SUPFAM" id="SSF54862">
    <property type="entry name" value="4Fe-4S ferredoxins"/>
    <property type="match status" value="1"/>
</dbReference>
<dbReference type="AlphaFoldDB" id="A0A381UIK9"/>
<organism evidence="18">
    <name type="scientific">marine metagenome</name>
    <dbReference type="NCBI Taxonomy" id="408172"/>
    <lineage>
        <taxon>unclassified sequences</taxon>
        <taxon>metagenomes</taxon>
        <taxon>ecological metagenomes</taxon>
    </lineage>
</organism>
<comment type="cofactor">
    <cofactor evidence="1">
        <name>[4Fe-4S] cluster</name>
        <dbReference type="ChEBI" id="CHEBI:49883"/>
    </cofactor>
</comment>
<feature type="domain" description="4Fe-4S ferredoxin-type" evidence="17">
    <location>
        <begin position="505"/>
        <end position="534"/>
    </location>
</feature>
<dbReference type="EMBL" id="UINC01006514">
    <property type="protein sequence ID" value="SVA27980.1"/>
    <property type="molecule type" value="Genomic_DNA"/>
</dbReference>
<evidence type="ECO:0000256" key="16">
    <source>
        <dbReference type="ARBA" id="ARBA00052682"/>
    </source>
</evidence>
<dbReference type="Gene3D" id="3.50.50.60">
    <property type="entry name" value="FAD/NAD(P)-binding domain"/>
    <property type="match status" value="1"/>
</dbReference>
<keyword evidence="6" id="KW-0004">4Fe-4S</keyword>
<dbReference type="Pfam" id="PF05187">
    <property type="entry name" value="Fer4_ETF_QO"/>
    <property type="match status" value="1"/>
</dbReference>
<dbReference type="FunFam" id="3.30.70.20:FF:000012">
    <property type="entry name" value="Electron transfer flavoprotein-ubiquinone oxidoreductase, mitochondrial"/>
    <property type="match status" value="1"/>
</dbReference>
<dbReference type="GO" id="GO:0046872">
    <property type="term" value="F:metal ion binding"/>
    <property type="evidence" value="ECO:0007669"/>
    <property type="project" value="UniProtKB-KW"/>
</dbReference>
<keyword evidence="8" id="KW-0479">Metal-binding</keyword>
<evidence type="ECO:0000256" key="7">
    <source>
        <dbReference type="ARBA" id="ARBA00022630"/>
    </source>
</evidence>
<comment type="catalytic activity">
    <reaction evidence="16">
        <text>a ubiquinone + reduced [electron-transfer flavoprotein] = a ubiquinol + oxidized [electron-transfer flavoprotein] + H(+)</text>
        <dbReference type="Rhea" id="RHEA:24052"/>
        <dbReference type="Rhea" id="RHEA-COMP:9565"/>
        <dbReference type="Rhea" id="RHEA-COMP:9566"/>
        <dbReference type="Rhea" id="RHEA-COMP:10685"/>
        <dbReference type="Rhea" id="RHEA-COMP:10686"/>
        <dbReference type="ChEBI" id="CHEBI:15378"/>
        <dbReference type="ChEBI" id="CHEBI:16389"/>
        <dbReference type="ChEBI" id="CHEBI:17976"/>
        <dbReference type="ChEBI" id="CHEBI:57692"/>
        <dbReference type="ChEBI" id="CHEBI:58307"/>
        <dbReference type="EC" id="1.5.5.1"/>
    </reaction>
</comment>
<dbReference type="InterPro" id="IPR040156">
    <property type="entry name" value="ETF-QO"/>
</dbReference>
<comment type="cofactor">
    <cofactor evidence="2">
        <name>FAD</name>
        <dbReference type="ChEBI" id="CHEBI:57692"/>
    </cofactor>
</comment>
<sequence length="545" mass="60937">MSEKIQREVMEYDVVIVGAGPAGLATAIKLRQLQPDVNVCILEKASEVGAHILSGNVFETRALDELIPNWKEEGAPIKTKVSKEKFLFLSKSSSLSWPTWLLPSVQKNHKNYIISLANLCRWLGEKAEALGVEIFPGFPATKLLFNEDGSVKGVQTGDMGIDKEGNKKDTFEPGIEIHGKVTVLAEGCRGHLGKELIEKYSLNKDKSPQQYGIGFKEIWEINSDQHQEGLVMHTAGWPLDNSTYGGSFCYHAENNQIFIGYVIGLDYQNPHLSPYDEFQRFKTHPSIRKILKGGKRISYGARALIEGGIQSLPTMHMPGALLIGCDAGTLNMPKIKGSHTAMKSGIIAADTINEFLIHNTPLSSYENRFKSSWVYKELFAARNVKPSFNWGLIPAIIFTGIDQILFRGQLPFTLKHPHADHETLLPAKETKKIDYPKYDGIFSFDKTSSVYLTGTNHEENQPVHLQLKDKSLPIQYTLDKFDEPAQRYCPAGVYEVQRDKNDQNPKFVINAQNCIHCKTCDIKEPSQNIKWVTPEGAGGPNYANM</sequence>
<protein>
    <recommendedName>
        <fullName evidence="4">electron-transferring-flavoprotein dehydrogenase</fullName>
        <ecNumber evidence="4">1.5.5.1</ecNumber>
    </recommendedName>
    <alternativeName>
        <fullName evidence="15">Electron-transferring-flavoprotein dehydrogenase</fullName>
    </alternativeName>
</protein>
<dbReference type="InterPro" id="IPR017896">
    <property type="entry name" value="4Fe4S_Fe-S-bd"/>
</dbReference>
<dbReference type="GO" id="GO:0004174">
    <property type="term" value="F:electron-transferring-flavoprotein dehydrogenase activity"/>
    <property type="evidence" value="ECO:0007669"/>
    <property type="project" value="UniProtKB-EC"/>
</dbReference>
<evidence type="ECO:0000256" key="6">
    <source>
        <dbReference type="ARBA" id="ARBA00022485"/>
    </source>
</evidence>
<dbReference type="PANTHER" id="PTHR10617:SF107">
    <property type="entry name" value="ELECTRON TRANSFER FLAVOPROTEIN-UBIQUINONE OXIDOREDUCTASE, MITOCHONDRIAL"/>
    <property type="match status" value="1"/>
</dbReference>
<evidence type="ECO:0000256" key="1">
    <source>
        <dbReference type="ARBA" id="ARBA00001966"/>
    </source>
</evidence>
<evidence type="ECO:0000256" key="12">
    <source>
        <dbReference type="ARBA" id="ARBA00023004"/>
    </source>
</evidence>
<keyword evidence="9" id="KW-0274">FAD</keyword>
<dbReference type="PROSITE" id="PS51379">
    <property type="entry name" value="4FE4S_FER_2"/>
    <property type="match status" value="1"/>
</dbReference>
<keyword evidence="12" id="KW-0408">Iron</keyword>
<dbReference type="Gene3D" id="3.30.9.90">
    <property type="match status" value="1"/>
</dbReference>
<evidence type="ECO:0000256" key="3">
    <source>
        <dbReference type="ARBA" id="ARBA00002819"/>
    </source>
</evidence>
<keyword evidence="14" id="KW-0830">Ubiquinone</keyword>
<dbReference type="EC" id="1.5.5.1" evidence="4"/>
<keyword evidence="11" id="KW-0560">Oxidoreductase</keyword>
<dbReference type="SUPFAM" id="SSF51905">
    <property type="entry name" value="FAD/NAD(P)-binding domain"/>
    <property type="match status" value="1"/>
</dbReference>
<evidence type="ECO:0000313" key="18">
    <source>
        <dbReference type="EMBL" id="SVA27980.1"/>
    </source>
</evidence>
<dbReference type="PANTHER" id="PTHR10617">
    <property type="entry name" value="ELECTRON TRANSFER FLAVOPROTEIN-UBIQUINONE OXIDOREDUCTASE"/>
    <property type="match status" value="1"/>
</dbReference>
<comment type="function">
    <text evidence="3">Accepts electrons from ETF and reduces ubiquinone.</text>
</comment>
<dbReference type="SUPFAM" id="SSF54373">
    <property type="entry name" value="FAD-linked reductases, C-terminal domain"/>
    <property type="match status" value="1"/>
</dbReference>
<name>A0A381UIK9_9ZZZZ</name>
<evidence type="ECO:0000256" key="9">
    <source>
        <dbReference type="ARBA" id="ARBA00022827"/>
    </source>
</evidence>
<evidence type="ECO:0000256" key="5">
    <source>
        <dbReference type="ARBA" id="ARBA00022448"/>
    </source>
</evidence>
<evidence type="ECO:0000256" key="2">
    <source>
        <dbReference type="ARBA" id="ARBA00001974"/>
    </source>
</evidence>
<keyword evidence="10" id="KW-0249">Electron transport</keyword>
<keyword evidence="7" id="KW-0285">Flavoprotein</keyword>